<feature type="compositionally biased region" description="Polar residues" evidence="3">
    <location>
        <begin position="312"/>
        <end position="334"/>
    </location>
</feature>
<feature type="region of interest" description="Disordered" evidence="3">
    <location>
        <begin position="807"/>
        <end position="828"/>
    </location>
</feature>
<dbReference type="Pfam" id="PF05517">
    <property type="entry name" value="p25-alpha"/>
    <property type="match status" value="1"/>
</dbReference>
<dbReference type="GO" id="GO:0015631">
    <property type="term" value="F:tubulin binding"/>
    <property type="evidence" value="ECO:0007669"/>
    <property type="project" value="InterPro"/>
</dbReference>
<feature type="region of interest" description="Disordered" evidence="3">
    <location>
        <begin position="841"/>
        <end position="923"/>
    </location>
</feature>
<dbReference type="SUPFAM" id="SSF47473">
    <property type="entry name" value="EF-hand"/>
    <property type="match status" value="1"/>
</dbReference>
<gene>
    <name evidence="4" type="ORF">CYMTET_44712</name>
</gene>
<feature type="region of interest" description="Disordered" evidence="3">
    <location>
        <begin position="272"/>
        <end position="367"/>
    </location>
</feature>
<feature type="compositionally biased region" description="Low complexity" evidence="3">
    <location>
        <begin position="274"/>
        <end position="284"/>
    </location>
</feature>
<dbReference type="EMBL" id="LGRX02030340">
    <property type="protein sequence ID" value="KAK3245737.1"/>
    <property type="molecule type" value="Genomic_DNA"/>
</dbReference>
<sequence>MIVKETHAEDCEAVFAHLTSSKQKRLKLNIPDTIFISAKGLPISRYANNQQGIVRRWPAQQLKVALYDDFRLSTVSARADAIAQDASTPVAIARYRATSNLLTADDLAHVLRNLTAFGIGSSNAVETLQIPWCLQAYVPPADDRRYVTSYMWTDTNVVCETFQSEYSRAYPLLEEPLGHFKPPSAQDSVLYDVGASFQVSPQIGLQVRQSVLATVNFVRSAHSTQLMGIVLEHVLDASHQLYFNACFAVCWPEEKRPVHSDSMRRLFCTLPDIPSSSNPSQQPSTASVDTRPSTHHLGTPKTPRVPAFRDLNSASNGVDGASSSEAFHHGSSTARGAHDSMPPSVENSQAFIGSESSRSSHFSPHKGKRFGLDSTLAAMLSPRYSEASMWGSKTGPGPHDAMNRGAAALVNTGRPPPTFTMGGGSHKCKRHCCKPFLIGELSYRLEEVRLALQDQLQAATLAARDELRWRDISTQADRDRQAATDQLAALSTQHAEEMAILRQDFANLRHNYEAKLEQTDKQSVDLAALQQENSELKERLQYERNVSFNVTGDLQKRLGCVQEELTSMSRVSVAQIESMKSETNATKRDFDAEQVTSRALALQLKTVEDKVKLLEQETHTKTESILALSRERDELLRSLPELKSLMVDKPLLAPEEIEDLLLKEVNPGAEFQILSRILRENAIILRQVFRWYANYRNEGSSVIGSKSKNSEGFSETITNTEFHRFCRDCGVMDKLDTLNLDQIFIKVNFEGQRGVTGDKVLEFAEFLEALIRMGNMRYPNFPHISQSLQELFDKNLTRAKRAQFVGIGSSGEKETRRDGKREHAKKKKIAKANAEAKEAAKAQEVKKAENGDAEGSSEKEIKQEQLEPPSTAAAAAAPSSMSTRAPIPAPPSSTNSCLKIPESPNSKGRRHTVFFARSTEVSA</sequence>
<feature type="compositionally biased region" description="Basic and acidic residues" evidence="3">
    <location>
        <begin position="841"/>
        <end position="865"/>
    </location>
</feature>
<dbReference type="GO" id="GO:0046785">
    <property type="term" value="P:microtubule polymerization"/>
    <property type="evidence" value="ECO:0007669"/>
    <property type="project" value="InterPro"/>
</dbReference>
<dbReference type="InterPro" id="IPR011992">
    <property type="entry name" value="EF-hand-dom_pair"/>
</dbReference>
<feature type="coiled-coil region" evidence="2">
    <location>
        <begin position="519"/>
        <end position="546"/>
    </location>
</feature>
<dbReference type="AlphaFoldDB" id="A0AAE0EZC2"/>
<comment type="caution">
    <text evidence="4">The sequence shown here is derived from an EMBL/GenBank/DDBJ whole genome shotgun (WGS) entry which is preliminary data.</text>
</comment>
<evidence type="ECO:0000256" key="3">
    <source>
        <dbReference type="SAM" id="MobiDB-lite"/>
    </source>
</evidence>
<dbReference type="Gene3D" id="1.10.238.10">
    <property type="entry name" value="EF-hand"/>
    <property type="match status" value="1"/>
</dbReference>
<evidence type="ECO:0000313" key="5">
    <source>
        <dbReference type="Proteomes" id="UP001190700"/>
    </source>
</evidence>
<feature type="compositionally biased region" description="Low complexity" evidence="3">
    <location>
        <begin position="868"/>
        <end position="886"/>
    </location>
</feature>
<proteinExistence type="inferred from homology"/>
<reference evidence="4 5" key="1">
    <citation type="journal article" date="2015" name="Genome Biol. Evol.">
        <title>Comparative Genomics of a Bacterivorous Green Alga Reveals Evolutionary Causalities and Consequences of Phago-Mixotrophic Mode of Nutrition.</title>
        <authorList>
            <person name="Burns J.A."/>
            <person name="Paasch A."/>
            <person name="Narechania A."/>
            <person name="Kim E."/>
        </authorList>
    </citation>
    <scope>NUCLEOTIDE SEQUENCE [LARGE SCALE GENOMIC DNA]</scope>
    <source>
        <strain evidence="4 5">PLY_AMNH</strain>
    </source>
</reference>
<name>A0AAE0EZC2_9CHLO</name>
<accession>A0AAE0EZC2</accession>
<comment type="similarity">
    <text evidence="1">Belongs to the TPPP family.</text>
</comment>
<dbReference type="Proteomes" id="UP001190700">
    <property type="component" value="Unassembled WGS sequence"/>
</dbReference>
<organism evidence="4 5">
    <name type="scientific">Cymbomonas tetramitiformis</name>
    <dbReference type="NCBI Taxonomy" id="36881"/>
    <lineage>
        <taxon>Eukaryota</taxon>
        <taxon>Viridiplantae</taxon>
        <taxon>Chlorophyta</taxon>
        <taxon>Pyramimonadophyceae</taxon>
        <taxon>Pyramimonadales</taxon>
        <taxon>Pyramimonadaceae</taxon>
        <taxon>Cymbomonas</taxon>
    </lineage>
</organism>
<feature type="compositionally biased region" description="Basic and acidic residues" evidence="3">
    <location>
        <begin position="811"/>
        <end position="821"/>
    </location>
</feature>
<evidence type="ECO:0000256" key="2">
    <source>
        <dbReference type="SAM" id="Coils"/>
    </source>
</evidence>
<keyword evidence="5" id="KW-1185">Reference proteome</keyword>
<protein>
    <submittedName>
        <fullName evidence="4">Uncharacterized protein</fullName>
    </submittedName>
</protein>
<evidence type="ECO:0000256" key="1">
    <source>
        <dbReference type="ARBA" id="ARBA00010994"/>
    </source>
</evidence>
<dbReference type="InterPro" id="IPR008907">
    <property type="entry name" value="TPP/p25"/>
</dbReference>
<evidence type="ECO:0000313" key="4">
    <source>
        <dbReference type="EMBL" id="KAK3245737.1"/>
    </source>
</evidence>
<keyword evidence="2" id="KW-0175">Coiled coil</keyword>